<feature type="compositionally biased region" description="Polar residues" evidence="1">
    <location>
        <begin position="136"/>
        <end position="180"/>
    </location>
</feature>
<evidence type="ECO:0000313" key="3">
    <source>
        <dbReference type="Proteomes" id="UP000315724"/>
    </source>
</evidence>
<evidence type="ECO:0000313" key="2">
    <source>
        <dbReference type="EMBL" id="QDT35301.1"/>
    </source>
</evidence>
<sequence length="268" mass="28998">MGKLGSSLLTFLFSVPVTAVGFMAIFGVPQMTPLSASPSDDIVIRDPYDQNPWGDQQSAGQQTPQGQLQDAPSHHSVPASVPANGNASAPPWGQQNGMQQQQQIHTPDTAPQRTLPPAHSLGNRMVENATPPVSIGSPQQFPNQPVNAGNLRTSNTQAGSVSHNPFNEMNSSRPSNTTETSAQLLTWHQASARLAELGIQKYHLERGGQEGNFLFVCLYRPADSPQVTHRFEAEGNDPLVATNQVISQIDNWIRKNYQANNSISGARF</sequence>
<feature type="compositionally biased region" description="Low complexity" evidence="1">
    <location>
        <begin position="54"/>
        <end position="69"/>
    </location>
</feature>
<dbReference type="AlphaFoldDB" id="A0A517QUM2"/>
<dbReference type="EMBL" id="CP036267">
    <property type="protein sequence ID" value="QDT35301.1"/>
    <property type="molecule type" value="Genomic_DNA"/>
</dbReference>
<dbReference type="Proteomes" id="UP000315724">
    <property type="component" value="Chromosome"/>
</dbReference>
<proteinExistence type="predicted"/>
<evidence type="ECO:0000256" key="1">
    <source>
        <dbReference type="SAM" id="MobiDB-lite"/>
    </source>
</evidence>
<name>A0A517QUM2_9PLAN</name>
<dbReference type="KEGG" id="tpol:Mal48_45770"/>
<protein>
    <submittedName>
        <fullName evidence="2">Uncharacterized protein</fullName>
    </submittedName>
</protein>
<feature type="region of interest" description="Disordered" evidence="1">
    <location>
        <begin position="38"/>
        <end position="180"/>
    </location>
</feature>
<feature type="compositionally biased region" description="Low complexity" evidence="1">
    <location>
        <begin position="93"/>
        <end position="103"/>
    </location>
</feature>
<reference evidence="2 3" key="1">
    <citation type="submission" date="2019-02" db="EMBL/GenBank/DDBJ databases">
        <title>Deep-cultivation of Planctomycetes and their phenomic and genomic characterization uncovers novel biology.</title>
        <authorList>
            <person name="Wiegand S."/>
            <person name="Jogler M."/>
            <person name="Boedeker C."/>
            <person name="Pinto D."/>
            <person name="Vollmers J."/>
            <person name="Rivas-Marin E."/>
            <person name="Kohn T."/>
            <person name="Peeters S.H."/>
            <person name="Heuer A."/>
            <person name="Rast P."/>
            <person name="Oberbeckmann S."/>
            <person name="Bunk B."/>
            <person name="Jeske O."/>
            <person name="Meyerdierks A."/>
            <person name="Storesund J.E."/>
            <person name="Kallscheuer N."/>
            <person name="Luecker S."/>
            <person name="Lage O.M."/>
            <person name="Pohl T."/>
            <person name="Merkel B.J."/>
            <person name="Hornburger P."/>
            <person name="Mueller R.-W."/>
            <person name="Bruemmer F."/>
            <person name="Labrenz M."/>
            <person name="Spormann A.M."/>
            <person name="Op den Camp H."/>
            <person name="Overmann J."/>
            <person name="Amann R."/>
            <person name="Jetten M.S.M."/>
            <person name="Mascher T."/>
            <person name="Medema M.H."/>
            <person name="Devos D.P."/>
            <person name="Kaster A.-K."/>
            <person name="Ovreas L."/>
            <person name="Rohde M."/>
            <person name="Galperin M.Y."/>
            <person name="Jogler C."/>
        </authorList>
    </citation>
    <scope>NUCLEOTIDE SEQUENCE [LARGE SCALE GENOMIC DNA]</scope>
    <source>
        <strain evidence="2 3">Mal48</strain>
    </source>
</reference>
<organism evidence="2 3">
    <name type="scientific">Thalassoglobus polymorphus</name>
    <dbReference type="NCBI Taxonomy" id="2527994"/>
    <lineage>
        <taxon>Bacteria</taxon>
        <taxon>Pseudomonadati</taxon>
        <taxon>Planctomycetota</taxon>
        <taxon>Planctomycetia</taxon>
        <taxon>Planctomycetales</taxon>
        <taxon>Planctomycetaceae</taxon>
        <taxon>Thalassoglobus</taxon>
    </lineage>
</organism>
<accession>A0A517QUM2</accession>
<gene>
    <name evidence="2" type="ORF">Mal48_45770</name>
</gene>
<keyword evidence="3" id="KW-1185">Reference proteome</keyword>